<proteinExistence type="inferred from homology"/>
<name>A0A848J3Y2_9BACT</name>
<dbReference type="InterPro" id="IPR001099">
    <property type="entry name" value="Chalcone/stilbene_synt_N"/>
</dbReference>
<dbReference type="PANTHER" id="PTHR11877:SF46">
    <property type="entry name" value="TYPE III POLYKETIDE SYNTHASE A"/>
    <property type="match status" value="1"/>
</dbReference>
<dbReference type="GO" id="GO:0030639">
    <property type="term" value="P:polyketide biosynthetic process"/>
    <property type="evidence" value="ECO:0007669"/>
    <property type="project" value="TreeGrafter"/>
</dbReference>
<comment type="similarity">
    <text evidence="1">Belongs to the thiolase-like superfamily. Chalcone/stilbene synthases family.</text>
</comment>
<dbReference type="GO" id="GO:0016747">
    <property type="term" value="F:acyltransferase activity, transferring groups other than amino-acyl groups"/>
    <property type="evidence" value="ECO:0007669"/>
    <property type="project" value="InterPro"/>
</dbReference>
<reference evidence="6 7" key="1">
    <citation type="submission" date="2020-04" db="EMBL/GenBank/DDBJ databases">
        <title>Flammeovirgaceae bacterium KN852 isolated from deep sea.</title>
        <authorList>
            <person name="Zhang D.-C."/>
        </authorList>
    </citation>
    <scope>NUCLEOTIDE SEQUENCE [LARGE SCALE GENOMIC DNA]</scope>
    <source>
        <strain evidence="6 7">KN852</strain>
    </source>
</reference>
<dbReference type="Pfam" id="PF02797">
    <property type="entry name" value="Chal_sti_synt_C"/>
    <property type="match status" value="1"/>
</dbReference>
<dbReference type="Pfam" id="PF00195">
    <property type="entry name" value="Chal_sti_synt_N"/>
    <property type="match status" value="1"/>
</dbReference>
<evidence type="ECO:0000313" key="7">
    <source>
        <dbReference type="Proteomes" id="UP000559010"/>
    </source>
</evidence>
<protein>
    <submittedName>
        <fullName evidence="6">Type III polyketide synthase</fullName>
    </submittedName>
</protein>
<dbReference type="SUPFAM" id="SSF53901">
    <property type="entry name" value="Thiolase-like"/>
    <property type="match status" value="2"/>
</dbReference>
<evidence type="ECO:0000259" key="5">
    <source>
        <dbReference type="Pfam" id="PF02797"/>
    </source>
</evidence>
<dbReference type="CDD" id="cd00831">
    <property type="entry name" value="CHS_like"/>
    <property type="match status" value="1"/>
</dbReference>
<organism evidence="6 7">
    <name type="scientific">Marinigracilibium pacificum</name>
    <dbReference type="NCBI Taxonomy" id="2729599"/>
    <lineage>
        <taxon>Bacteria</taxon>
        <taxon>Pseudomonadati</taxon>
        <taxon>Bacteroidota</taxon>
        <taxon>Cytophagia</taxon>
        <taxon>Cytophagales</taxon>
        <taxon>Flammeovirgaceae</taxon>
        <taxon>Marinigracilibium</taxon>
    </lineage>
</organism>
<keyword evidence="7" id="KW-1185">Reference proteome</keyword>
<dbReference type="InterPro" id="IPR016039">
    <property type="entry name" value="Thiolase-like"/>
</dbReference>
<dbReference type="AlphaFoldDB" id="A0A848J3Y2"/>
<dbReference type="InterPro" id="IPR012328">
    <property type="entry name" value="Chalcone/stilbene_synt_C"/>
</dbReference>
<evidence type="ECO:0000256" key="1">
    <source>
        <dbReference type="ARBA" id="ARBA00005531"/>
    </source>
</evidence>
<dbReference type="Proteomes" id="UP000559010">
    <property type="component" value="Unassembled WGS sequence"/>
</dbReference>
<evidence type="ECO:0000313" key="6">
    <source>
        <dbReference type="EMBL" id="NMM50431.1"/>
    </source>
</evidence>
<sequence length="353" mass="39717">MYITGIELLNAPYRIEQSHLQEMLGKALNLDESSQRAFNVLYRATGINTRNSVVQDYIEGRSIDFFADEGDRIIFPSTRKRMEMYRSAIISWLIPGIKKVFNEKYSDKKFTHLITVSCTGMYAPGLDYDIQYHLGLDSSIFRQSINFMGCYAGISALRMAADICKGLPNARVLIVDVEMCSLHFQNSTTHDDLLSNSLFADGAALITVEGQKPESNNAVKILGFETQTIPDSMDDMAWEIGNEGFNMKLSTYVPKLLGNQLEKFSEVFDHYDDMIFAIHPGGKRILEAFESAFKIEKEKLKFSYEVLRNNGNMSSVTIFYVLKRIIEQGVKGQAFAAAFGPGLTMEAAKLEIS</sequence>
<evidence type="ECO:0000256" key="2">
    <source>
        <dbReference type="ARBA" id="ARBA00022679"/>
    </source>
</evidence>
<feature type="domain" description="Chalcone/stilbene synthase N-terminal" evidence="4">
    <location>
        <begin position="76"/>
        <end position="208"/>
    </location>
</feature>
<comment type="caution">
    <text evidence="6">The sequence shown here is derived from an EMBL/GenBank/DDBJ whole genome shotgun (WGS) entry which is preliminary data.</text>
</comment>
<evidence type="ECO:0000259" key="4">
    <source>
        <dbReference type="Pfam" id="PF00195"/>
    </source>
</evidence>
<accession>A0A848J3Y2</accession>
<gene>
    <name evidence="6" type="ORF">HH304_18620</name>
</gene>
<dbReference type="Gene3D" id="3.40.47.10">
    <property type="match status" value="2"/>
</dbReference>
<dbReference type="PANTHER" id="PTHR11877">
    <property type="entry name" value="HYDROXYMETHYLGLUTARYL-COA SYNTHASE"/>
    <property type="match status" value="1"/>
</dbReference>
<feature type="active site" description="Acyl-thioester intermediate" evidence="3">
    <location>
        <position position="150"/>
    </location>
</feature>
<dbReference type="EMBL" id="JABBNU010000013">
    <property type="protein sequence ID" value="NMM50431.1"/>
    <property type="molecule type" value="Genomic_DNA"/>
</dbReference>
<evidence type="ECO:0000256" key="3">
    <source>
        <dbReference type="PIRSR" id="PIRSR000451-1"/>
    </source>
</evidence>
<feature type="domain" description="Chalcone/stilbene synthase C-terminal" evidence="5">
    <location>
        <begin position="227"/>
        <end position="348"/>
    </location>
</feature>
<dbReference type="PIRSF" id="PIRSF000451">
    <property type="entry name" value="PKS_III"/>
    <property type="match status" value="1"/>
</dbReference>
<dbReference type="InterPro" id="IPR011141">
    <property type="entry name" value="Polyketide_synthase_type-III"/>
</dbReference>
<dbReference type="RefSeq" id="WP_169684799.1">
    <property type="nucleotide sequence ID" value="NZ_JABBNU010000013.1"/>
</dbReference>
<keyword evidence="2" id="KW-0808">Transferase</keyword>